<feature type="compositionally biased region" description="Gly residues" evidence="2">
    <location>
        <begin position="529"/>
        <end position="541"/>
    </location>
</feature>
<feature type="region of interest" description="Disordered" evidence="2">
    <location>
        <begin position="457"/>
        <end position="566"/>
    </location>
</feature>
<feature type="signal peptide" evidence="4">
    <location>
        <begin position="1"/>
        <end position="20"/>
    </location>
</feature>
<name>A0A5N6KRU6_9ROSI</name>
<keyword evidence="6" id="KW-1185">Reference proteome</keyword>
<dbReference type="PANTHER" id="PTHR11567:SF142">
    <property type="entry name" value="PHOSPHOGLYCERATE MUTASE-LIKE PROTEIN"/>
    <property type="match status" value="1"/>
</dbReference>
<evidence type="ECO:0000313" key="5">
    <source>
        <dbReference type="EMBL" id="KAB8342698.1"/>
    </source>
</evidence>
<feature type="transmembrane region" description="Helical" evidence="3">
    <location>
        <begin position="419"/>
        <end position="446"/>
    </location>
</feature>
<dbReference type="SUPFAM" id="SSF53254">
    <property type="entry name" value="Phosphoglycerate mutase-like"/>
    <property type="match status" value="1"/>
</dbReference>
<evidence type="ECO:0000256" key="1">
    <source>
        <dbReference type="ARBA" id="ARBA00005375"/>
    </source>
</evidence>
<dbReference type="EMBL" id="VIBQ01000012">
    <property type="protein sequence ID" value="KAB8342698.1"/>
    <property type="molecule type" value="Genomic_DNA"/>
</dbReference>
<dbReference type="InterPro" id="IPR029033">
    <property type="entry name" value="His_PPase_superfam"/>
</dbReference>
<dbReference type="Gene3D" id="3.40.50.1240">
    <property type="entry name" value="Phosphoglycerate mutase-like"/>
    <property type="match status" value="2"/>
</dbReference>
<dbReference type="GO" id="GO:0016791">
    <property type="term" value="F:phosphatase activity"/>
    <property type="evidence" value="ECO:0007669"/>
    <property type="project" value="TreeGrafter"/>
</dbReference>
<proteinExistence type="inferred from homology"/>
<gene>
    <name evidence="5" type="ORF">FH972_022298</name>
</gene>
<evidence type="ECO:0000256" key="3">
    <source>
        <dbReference type="SAM" id="Phobius"/>
    </source>
</evidence>
<comment type="caution">
    <text evidence="5">The sequence shown here is derived from an EMBL/GenBank/DDBJ whole genome shotgun (WGS) entry which is preliminary data.</text>
</comment>
<feature type="compositionally biased region" description="Basic and acidic residues" evidence="2">
    <location>
        <begin position="553"/>
        <end position="565"/>
    </location>
</feature>
<evidence type="ECO:0000256" key="2">
    <source>
        <dbReference type="SAM" id="MobiDB-lite"/>
    </source>
</evidence>
<dbReference type="OrthoDB" id="258392at2759"/>
<dbReference type="AlphaFoldDB" id="A0A5N6KRU6"/>
<dbReference type="Proteomes" id="UP000327013">
    <property type="component" value="Unassembled WGS sequence"/>
</dbReference>
<dbReference type="InterPro" id="IPR050645">
    <property type="entry name" value="Histidine_acid_phosphatase"/>
</dbReference>
<evidence type="ECO:0000256" key="4">
    <source>
        <dbReference type="SAM" id="SignalP"/>
    </source>
</evidence>
<feature type="chain" id="PRO_5024359909" evidence="4">
    <location>
        <begin position="21"/>
        <end position="592"/>
    </location>
</feature>
<evidence type="ECO:0000313" key="6">
    <source>
        <dbReference type="Proteomes" id="UP000327013"/>
    </source>
</evidence>
<reference evidence="5 6" key="1">
    <citation type="submission" date="2019-06" db="EMBL/GenBank/DDBJ databases">
        <title>A chromosomal-level reference genome of Carpinus fangiana (Coryloideae, Betulaceae).</title>
        <authorList>
            <person name="Yang X."/>
            <person name="Wang Z."/>
            <person name="Zhang L."/>
            <person name="Hao G."/>
            <person name="Liu J."/>
            <person name="Yang Y."/>
        </authorList>
    </citation>
    <scope>NUCLEOTIDE SEQUENCE [LARGE SCALE GENOMIC DNA]</scope>
    <source>
        <strain evidence="5">Cfa_2016G</strain>
        <tissue evidence="5">Leaf</tissue>
    </source>
</reference>
<feature type="compositionally biased region" description="Gly residues" evidence="2">
    <location>
        <begin position="505"/>
        <end position="520"/>
    </location>
</feature>
<accession>A0A5N6KRU6</accession>
<organism evidence="5 6">
    <name type="scientific">Carpinus fangiana</name>
    <dbReference type="NCBI Taxonomy" id="176857"/>
    <lineage>
        <taxon>Eukaryota</taxon>
        <taxon>Viridiplantae</taxon>
        <taxon>Streptophyta</taxon>
        <taxon>Embryophyta</taxon>
        <taxon>Tracheophyta</taxon>
        <taxon>Spermatophyta</taxon>
        <taxon>Magnoliopsida</taxon>
        <taxon>eudicotyledons</taxon>
        <taxon>Gunneridae</taxon>
        <taxon>Pentapetalae</taxon>
        <taxon>rosids</taxon>
        <taxon>fabids</taxon>
        <taxon>Fagales</taxon>
        <taxon>Betulaceae</taxon>
        <taxon>Carpinus</taxon>
    </lineage>
</organism>
<keyword evidence="3" id="KW-0812">Transmembrane</keyword>
<dbReference type="PANTHER" id="PTHR11567">
    <property type="entry name" value="ACID PHOSPHATASE-RELATED"/>
    <property type="match status" value="1"/>
</dbReference>
<dbReference type="Pfam" id="PF00328">
    <property type="entry name" value="His_Phos_2"/>
    <property type="match status" value="1"/>
</dbReference>
<keyword evidence="3" id="KW-0472">Membrane</keyword>
<comment type="similarity">
    <text evidence="1">Belongs to the histidine acid phosphatase family.</text>
</comment>
<feature type="compositionally biased region" description="Gly residues" evidence="2">
    <location>
        <begin position="457"/>
        <end position="479"/>
    </location>
</feature>
<keyword evidence="3" id="KW-1133">Transmembrane helix</keyword>
<protein>
    <submittedName>
        <fullName evidence="5">Uncharacterized protein</fullName>
    </submittedName>
</protein>
<sequence>MPSASVTLLSVLSLAVSVSTQETVYASFVLTRTGDRSPLIEEWLDITQLSPLGANSLYDVGSELRARYINSSSSPSTSIAGLSSDVIDPVQLYILASDAQYTTASAQAFMQAFYPPTDAIDTTGLNLAQLSNNSIVRSPMNGYQYSWIHAAGLSDPDSIYVRGSYQCGAWQDNANSWIQSPEFHSRQSATNVLYSNAGDVLGDDTLPASSYNYADAGAIADYLVYMDTHNNTFSDLLHDGSRLNTSHFGDLLALANEAQWAVHGTALAELPANGADSEVDFTAVPAFGAHLILELFTNNPPADNTTYPSDSDLRVRMLFRNGTDTSKPLTTYPLFGTADSSLPWSTFKASLDTISLEAASFDTESEGALAAWCRNCDAWTTTQFCLAVNPDARAAVLGSAANGTGSASHAAPHPGMSHALAGAIGAVATLCLFGLILFLGVGCLGWRVTRKPLGGHGAAESVGGGGSVQRASGGGGFKGGMKLASDTDLPGSAEGVAEQDEVGEAGQGGEGVEIGEGGEAVVGEDEGGEGGQGGGEGGVDGGDAVAGEQQRVQAREEGEVGERGDGVVGEVEGVAGGHGGRGEVLEEWDFVA</sequence>
<keyword evidence="4" id="KW-0732">Signal</keyword>
<dbReference type="InterPro" id="IPR000560">
    <property type="entry name" value="His_Pase_clade-2"/>
</dbReference>